<dbReference type="RefSeq" id="WP_121839716.1">
    <property type="nucleotide sequence ID" value="NZ_ML014797.1"/>
</dbReference>
<keyword evidence="2" id="KW-1185">Reference proteome</keyword>
<evidence type="ECO:0000313" key="1">
    <source>
        <dbReference type="EMBL" id="RLV58978.1"/>
    </source>
</evidence>
<reference evidence="1 2" key="1">
    <citation type="submission" date="2018-09" db="EMBL/GenBank/DDBJ databases">
        <title>Phylogeny of the Shewanellaceae, and recommendation for two new genera, Pseudoshewanella and Parashewanella.</title>
        <authorList>
            <person name="Wang G."/>
        </authorList>
    </citation>
    <scope>NUCLEOTIDE SEQUENCE [LARGE SCALE GENOMIC DNA]</scope>
    <source>
        <strain evidence="1 2">C51</strain>
    </source>
</reference>
<protein>
    <submittedName>
        <fullName evidence="1">Uncharacterized protein</fullName>
    </submittedName>
</protein>
<proteinExistence type="predicted"/>
<comment type="caution">
    <text evidence="1">The sequence shown here is derived from an EMBL/GenBank/DDBJ whole genome shotgun (WGS) entry which is preliminary data.</text>
</comment>
<sequence>MAVECNPVTRLEAELLAYSHGLEVNLDEGSVVTLRTLVMPALYGQAQQGNSISFNVRVIQLVGEGEDVESEAFDFIAFFESPITSHVYPERKEQYVDQPMSRRVQILNQCLSKHIQGFLPQPSLPPELASFLKPDGVDVQISKLNDLFSLPCGIQNTSTSVVAFDADEVICTRVFQNDSKREFTFVEPEFLSFIAEFKKKFDEVFVMILTHATVDGFKFKVDSLASRGFTTDWCNGGVKMDASWFQDEKRPKGELLLEHLREKAIIPSQLVVIDDLSDNLRSIKSVFPENSIMVQYMSGIRKKVNNLVEHHRATHRAELTKYLGLPCFVKQYKQLLAFEVNQKVKLQIEET</sequence>
<accession>A0A3L8PX06</accession>
<gene>
    <name evidence="1" type="ORF">D5018_14485</name>
</gene>
<organism evidence="1 2">
    <name type="scientific">Parashewanella curva</name>
    <dbReference type="NCBI Taxonomy" id="2338552"/>
    <lineage>
        <taxon>Bacteria</taxon>
        <taxon>Pseudomonadati</taxon>
        <taxon>Pseudomonadota</taxon>
        <taxon>Gammaproteobacteria</taxon>
        <taxon>Alteromonadales</taxon>
        <taxon>Shewanellaceae</taxon>
        <taxon>Parashewanella</taxon>
    </lineage>
</organism>
<dbReference type="Proteomes" id="UP000281474">
    <property type="component" value="Unassembled WGS sequence"/>
</dbReference>
<dbReference type="EMBL" id="QZEI01000048">
    <property type="protein sequence ID" value="RLV58978.1"/>
    <property type="molecule type" value="Genomic_DNA"/>
</dbReference>
<evidence type="ECO:0000313" key="2">
    <source>
        <dbReference type="Proteomes" id="UP000281474"/>
    </source>
</evidence>
<name>A0A3L8PX06_9GAMM</name>
<dbReference type="AlphaFoldDB" id="A0A3L8PX06"/>